<dbReference type="AlphaFoldDB" id="A0A1X7M471"/>
<dbReference type="EMBL" id="FXAT01000018">
    <property type="protein sequence ID" value="SMG60988.1"/>
    <property type="molecule type" value="Genomic_DNA"/>
</dbReference>
<dbReference type="RefSeq" id="WP_085489633.1">
    <property type="nucleotide sequence ID" value="NZ_FXAT01000018.1"/>
</dbReference>
<organism evidence="1 2">
    <name type="scientific">Paraburkholderia susongensis</name>
    <dbReference type="NCBI Taxonomy" id="1515439"/>
    <lineage>
        <taxon>Bacteria</taxon>
        <taxon>Pseudomonadati</taxon>
        <taxon>Pseudomonadota</taxon>
        <taxon>Betaproteobacteria</taxon>
        <taxon>Burkholderiales</taxon>
        <taxon>Burkholderiaceae</taxon>
        <taxon>Paraburkholderia</taxon>
    </lineage>
</organism>
<keyword evidence="2" id="KW-1185">Reference proteome</keyword>
<proteinExistence type="predicted"/>
<evidence type="ECO:0000313" key="2">
    <source>
        <dbReference type="Proteomes" id="UP000193228"/>
    </source>
</evidence>
<reference evidence="2" key="1">
    <citation type="submission" date="2017-04" db="EMBL/GenBank/DDBJ databases">
        <authorList>
            <person name="Varghese N."/>
            <person name="Submissions S."/>
        </authorList>
    </citation>
    <scope>NUCLEOTIDE SEQUENCE [LARGE SCALE GENOMIC DNA]</scope>
    <source>
        <strain evidence="2">LMG 29540</strain>
    </source>
</reference>
<dbReference type="STRING" id="1515439.SAMN06265784_118128"/>
<protein>
    <submittedName>
        <fullName evidence="1">Uncharacterized protein</fullName>
    </submittedName>
</protein>
<accession>A0A1X7M471</accession>
<sequence length="66" mass="7137">MKSLIATSAAEVTATTVKQLRDKIDHKHWLAGQPISEMGTAGLTGEYDKAFAGTSKARVHDIRVAR</sequence>
<dbReference type="OrthoDB" id="6650354at2"/>
<gene>
    <name evidence="1" type="ORF">SAMN06265784_118128</name>
</gene>
<evidence type="ECO:0000313" key="1">
    <source>
        <dbReference type="EMBL" id="SMG60988.1"/>
    </source>
</evidence>
<dbReference type="Proteomes" id="UP000193228">
    <property type="component" value="Unassembled WGS sequence"/>
</dbReference>
<name>A0A1X7M471_9BURK</name>